<dbReference type="InterPro" id="IPR036940">
    <property type="entry name" value="PI3/4_kinase_cat_sf"/>
</dbReference>
<dbReference type="Pfam" id="PF00454">
    <property type="entry name" value="PI3_PI4_kinase"/>
    <property type="match status" value="1"/>
</dbReference>
<dbReference type="Pfam" id="PF02260">
    <property type="entry name" value="FATC"/>
    <property type="match status" value="1"/>
</dbReference>
<dbReference type="GO" id="GO:0006995">
    <property type="term" value="P:cellular response to nitrogen starvation"/>
    <property type="evidence" value="ECO:0007669"/>
    <property type="project" value="UniProtKB-ARBA"/>
</dbReference>
<dbReference type="InterPro" id="IPR050517">
    <property type="entry name" value="DDR_Repair_Kinase"/>
</dbReference>
<dbReference type="SMART" id="SM01346">
    <property type="entry name" value="DUF3385"/>
    <property type="match status" value="1"/>
</dbReference>
<dbReference type="GO" id="GO:0031931">
    <property type="term" value="C:TORC1 complex"/>
    <property type="evidence" value="ECO:0007669"/>
    <property type="project" value="TreeGrafter"/>
</dbReference>
<evidence type="ECO:0000256" key="16">
    <source>
        <dbReference type="ARBA" id="ARBA00048679"/>
    </source>
</evidence>
<dbReference type="EC" id="2.7.11.1" evidence="17"/>
<keyword evidence="11" id="KW-0469">Meiosis</keyword>
<dbReference type="InterPro" id="IPR016024">
    <property type="entry name" value="ARM-type_fold"/>
</dbReference>
<evidence type="ECO:0000259" key="20">
    <source>
        <dbReference type="PROSITE" id="PS51189"/>
    </source>
</evidence>
<evidence type="ECO:0000256" key="7">
    <source>
        <dbReference type="ARBA" id="ARBA00022737"/>
    </source>
</evidence>
<dbReference type="Pfam" id="PF08771">
    <property type="entry name" value="FRB_dom"/>
    <property type="match status" value="1"/>
</dbReference>
<dbReference type="PANTHER" id="PTHR11139:SF9">
    <property type="entry name" value="SERINE_THREONINE-PROTEIN KINASE MTOR"/>
    <property type="match status" value="1"/>
</dbReference>
<dbReference type="SUPFAM" id="SSF48371">
    <property type="entry name" value="ARM repeat"/>
    <property type="match status" value="2"/>
</dbReference>
<protein>
    <recommendedName>
        <fullName evidence="17">Serine/threonine-protein kinase TOR</fullName>
        <ecNumber evidence="17">2.7.11.1</ecNumber>
    </recommendedName>
</protein>
<dbReference type="InterPro" id="IPR003151">
    <property type="entry name" value="PIK-rel_kinase_FAT"/>
</dbReference>
<dbReference type="SUPFAM" id="SSF56112">
    <property type="entry name" value="Protein kinase-like (PK-like)"/>
    <property type="match status" value="1"/>
</dbReference>
<evidence type="ECO:0000256" key="3">
    <source>
        <dbReference type="ARBA" id="ARBA00011370"/>
    </source>
</evidence>
<keyword evidence="6 17" id="KW-0808">Transferase</keyword>
<comment type="caution">
    <text evidence="22">The sequence shown here is derived from an EMBL/GenBank/DDBJ whole genome shotgun (WGS) entry which is preliminary data.</text>
</comment>
<keyword evidence="7" id="KW-0677">Repeat</keyword>
<comment type="subunit">
    <text evidence="3">Associates with DNA double-strand breaks.</text>
</comment>
<evidence type="ECO:0000313" key="22">
    <source>
        <dbReference type="EMBL" id="KAK1754293.1"/>
    </source>
</evidence>
<keyword evidence="8 17" id="KW-0547">Nucleotide-binding</keyword>
<evidence type="ECO:0000313" key="23">
    <source>
        <dbReference type="Proteomes" id="UP001239445"/>
    </source>
</evidence>
<keyword evidence="10 17" id="KW-0067">ATP-binding</keyword>
<dbReference type="Gene3D" id="1.10.1070.11">
    <property type="entry name" value="Phosphatidylinositol 3-/4-kinase, catalytic domain"/>
    <property type="match status" value="1"/>
</dbReference>
<dbReference type="GO" id="GO:0038202">
    <property type="term" value="P:TORC1 signaling"/>
    <property type="evidence" value="ECO:0007669"/>
    <property type="project" value="TreeGrafter"/>
</dbReference>
<feature type="domain" description="PI3K/PI4K catalytic" evidence="19">
    <location>
        <begin position="2017"/>
        <end position="2333"/>
    </location>
</feature>
<dbReference type="GO" id="GO:0045944">
    <property type="term" value="P:positive regulation of transcription by RNA polymerase II"/>
    <property type="evidence" value="ECO:0007669"/>
    <property type="project" value="UniProtKB-ARBA"/>
</dbReference>
<dbReference type="InterPro" id="IPR036738">
    <property type="entry name" value="FRB_sf"/>
</dbReference>
<keyword evidence="12" id="KW-0131">Cell cycle</keyword>
<dbReference type="InterPro" id="IPR011989">
    <property type="entry name" value="ARM-like"/>
</dbReference>
<keyword evidence="23" id="KW-1185">Reference proteome</keyword>
<dbReference type="Pfam" id="PF23593">
    <property type="entry name" value="HEAT_ATR"/>
    <property type="match status" value="1"/>
</dbReference>
<dbReference type="GO" id="GO:0010972">
    <property type="term" value="P:negative regulation of G2/M transition of mitotic cell cycle"/>
    <property type="evidence" value="ECO:0007669"/>
    <property type="project" value="UniProtKB-ARBA"/>
</dbReference>
<dbReference type="InterPro" id="IPR057564">
    <property type="entry name" value="HEAT_ATR"/>
</dbReference>
<dbReference type="SMART" id="SM00146">
    <property type="entry name" value="PI3Kc"/>
    <property type="match status" value="1"/>
</dbReference>
<dbReference type="PROSITE" id="PS00915">
    <property type="entry name" value="PI3_4_KINASE_1"/>
    <property type="match status" value="1"/>
</dbReference>
<evidence type="ECO:0000256" key="10">
    <source>
        <dbReference type="ARBA" id="ARBA00022840"/>
    </source>
</evidence>
<feature type="region of interest" description="Disordered" evidence="18">
    <location>
        <begin position="2340"/>
        <end position="2378"/>
    </location>
</feature>
<dbReference type="SUPFAM" id="SSF47212">
    <property type="entry name" value="FKBP12-rapamycin-binding domain of FKBP-rapamycin-associated protein (FRAP)"/>
    <property type="match status" value="1"/>
</dbReference>
<dbReference type="EMBL" id="MU839836">
    <property type="protein sequence ID" value="KAK1754293.1"/>
    <property type="molecule type" value="Genomic_DNA"/>
</dbReference>
<dbReference type="Pfam" id="PF25574">
    <property type="entry name" value="TPR_IMB1"/>
    <property type="match status" value="1"/>
</dbReference>
<dbReference type="GO" id="GO:0005886">
    <property type="term" value="C:plasma membrane"/>
    <property type="evidence" value="ECO:0007669"/>
    <property type="project" value="UniProtKB-SubCell"/>
</dbReference>
<reference evidence="22" key="1">
    <citation type="submission" date="2023-06" db="EMBL/GenBank/DDBJ databases">
        <title>Genome-scale phylogeny and comparative genomics of the fungal order Sordariales.</title>
        <authorList>
            <consortium name="Lawrence Berkeley National Laboratory"/>
            <person name="Hensen N."/>
            <person name="Bonometti L."/>
            <person name="Westerberg I."/>
            <person name="Brannstrom I.O."/>
            <person name="Guillou S."/>
            <person name="Cros-Aarteil S."/>
            <person name="Calhoun S."/>
            <person name="Haridas S."/>
            <person name="Kuo A."/>
            <person name="Mondo S."/>
            <person name="Pangilinan J."/>
            <person name="Riley R."/>
            <person name="Labutti K."/>
            <person name="Andreopoulos B."/>
            <person name="Lipzen A."/>
            <person name="Chen C."/>
            <person name="Yanf M."/>
            <person name="Daum C."/>
            <person name="Ng V."/>
            <person name="Clum A."/>
            <person name="Steindorff A."/>
            <person name="Ohm R."/>
            <person name="Martin F."/>
            <person name="Silar P."/>
            <person name="Natvig D."/>
            <person name="Lalanne C."/>
            <person name="Gautier V."/>
            <person name="Ament-Velasquez S.L."/>
            <person name="Kruys A."/>
            <person name="Hutchinson M.I."/>
            <person name="Powell A.J."/>
            <person name="Barry K."/>
            <person name="Miller A.N."/>
            <person name="Grigoriev I.V."/>
            <person name="Debuchy R."/>
            <person name="Gladieux P."/>
            <person name="Thoren M.H."/>
            <person name="Johannesson H."/>
        </authorList>
    </citation>
    <scope>NUCLEOTIDE SEQUENCE</scope>
    <source>
        <strain evidence="22">PSN4</strain>
    </source>
</reference>
<evidence type="ECO:0000259" key="19">
    <source>
        <dbReference type="PROSITE" id="PS50290"/>
    </source>
</evidence>
<evidence type="ECO:0000256" key="12">
    <source>
        <dbReference type="ARBA" id="ARBA00023306"/>
    </source>
</evidence>
<comment type="catalytic activity">
    <reaction evidence="15 17">
        <text>L-threonyl-[protein] + ATP = O-phospho-L-threonyl-[protein] + ADP + H(+)</text>
        <dbReference type="Rhea" id="RHEA:46608"/>
        <dbReference type="Rhea" id="RHEA-COMP:11060"/>
        <dbReference type="Rhea" id="RHEA-COMP:11605"/>
        <dbReference type="ChEBI" id="CHEBI:15378"/>
        <dbReference type="ChEBI" id="CHEBI:30013"/>
        <dbReference type="ChEBI" id="CHEBI:30616"/>
        <dbReference type="ChEBI" id="CHEBI:61977"/>
        <dbReference type="ChEBI" id="CHEBI:456216"/>
        <dbReference type="EC" id="2.7.11.1"/>
    </reaction>
</comment>
<evidence type="ECO:0000256" key="18">
    <source>
        <dbReference type="SAM" id="MobiDB-lite"/>
    </source>
</evidence>
<evidence type="ECO:0000256" key="17">
    <source>
        <dbReference type="RuleBase" id="RU364109"/>
    </source>
</evidence>
<dbReference type="InterPro" id="IPR018936">
    <property type="entry name" value="PI3/4_kinase_CS"/>
</dbReference>
<evidence type="ECO:0000256" key="11">
    <source>
        <dbReference type="ARBA" id="ARBA00023254"/>
    </source>
</evidence>
<organism evidence="22 23">
    <name type="scientific">Echria macrotheca</name>
    <dbReference type="NCBI Taxonomy" id="438768"/>
    <lineage>
        <taxon>Eukaryota</taxon>
        <taxon>Fungi</taxon>
        <taxon>Dikarya</taxon>
        <taxon>Ascomycota</taxon>
        <taxon>Pezizomycotina</taxon>
        <taxon>Sordariomycetes</taxon>
        <taxon>Sordariomycetidae</taxon>
        <taxon>Sordariales</taxon>
        <taxon>Schizotheciaceae</taxon>
        <taxon>Echria</taxon>
    </lineage>
</organism>
<dbReference type="PANTHER" id="PTHR11139">
    <property type="entry name" value="ATAXIA TELANGIECTASIA MUTATED ATM -RELATED"/>
    <property type="match status" value="1"/>
</dbReference>
<evidence type="ECO:0000256" key="1">
    <source>
        <dbReference type="ARBA" id="ARBA00004413"/>
    </source>
</evidence>
<comment type="function">
    <text evidence="13">Serine/threonine protein kinase which activates checkpoint signaling upon genotoxic stresses such as ionizing radiation (IR), ultraviolet light (UV), or DNA replication stalling, thereby acting as a DNA damage sensor. Recognizes the substrate consensus sequence [ST]-Q. Phosphorylates histone H2A to form H2AS128ph (gamma-H2A) at sites of DNA damage, involved in the regulation of DNA damage response mechanism. Required for the control of telomere length and genome stability.</text>
</comment>
<dbReference type="GO" id="GO:0016242">
    <property type="term" value="P:negative regulation of macroautophagy"/>
    <property type="evidence" value="ECO:0007669"/>
    <property type="project" value="TreeGrafter"/>
</dbReference>
<keyword evidence="9 17" id="KW-0418">Kinase</keyword>
<dbReference type="GO" id="GO:0031932">
    <property type="term" value="C:TORC2 complex"/>
    <property type="evidence" value="ECO:0007669"/>
    <property type="project" value="TreeGrafter"/>
</dbReference>
<feature type="domain" description="FAT" evidence="20">
    <location>
        <begin position="1243"/>
        <end position="1842"/>
    </location>
</feature>
<dbReference type="InterPro" id="IPR009076">
    <property type="entry name" value="FRB_dom"/>
</dbReference>
<dbReference type="FunFam" id="1.10.1070.11:FF:000020">
    <property type="entry name" value="Serine/threonine-protein kinase TOR"/>
    <property type="match status" value="1"/>
</dbReference>
<sequence length="2439" mass="277195">MAVTREQAHAVLEQYVRDVRNRSFPEEQRKRAARQIRDLVNVAKQEMGSDQFQGFFNVVNQRIMALIQGTDTYDRMGGVFMLDALVDFDGVDLAVKYSRFQQYIGTILRGKDLNPMQPAAIVLGKLCKPGGSLISELVDAEVQTALEWLQSDRIEERRYAAVLVLRELARNAPTLMYSYVGFVFDQIWIGLRDQRHLIRATSSETVSACFKIIRERDQDMKKEWMDKMLAEAVKGLKTNTVESVHASLLVIKELLEQGGMYMQDHYQDACEIVFRHKDARDPAIRKTVVLLIPDLANYAPQEFAATWLHKFMVYLSGMLKKEKERNDAFLAIGNIANSVKSAIAPYLDGVLIYVREGLSIQSRKRGSVDPVFDCISRLAVAVGQTLSKYMEALLDPIFACELTPKLTQALVDMAFYIPPVKPTIQERLLDMLSKVLCGEPFRPLGAPHPNTLSAIPVIPKDPRDPSVHERVKAEVKLALNTLGSFDFSGHVLNEFVRDVAIKYVEDDDPEIREAAALTCCQLYVRDPIVNQTSYHALQVVADVIEKLLTVGVSDPDPKIRQTVLAALDERFDQHLAKAENIRALFFALHDEQFANREAAVTIIGRLARHNPAYVVPQLRKTIIQLLTELEYTDVARSKEESSKLLSLLTQHAQDLVKPYVNSIVEVLIPKARDPSPSVAGTVLEAIGELCAVGGESMLSYKETLMPIILDALQDQSSPFKRESALHTLGQLASNAGYVIKPYLEYPELLELLQSIIRGEPQHGNLRQETIKLMGILGALDPYKYQQVEERTPQAQRRPEAAQLTDVSLMMGGLTPSQEDYYPTVVINALLQILKDQSLLQWHGNVVDAIMSIFITLGLKCVQFLDRVVPAFISVIRASTLTRLEFYFNHLSRLVGIVRQHIRVYLPEIIEVLQEFWNYSTSLQTTIMALIESIARALEGEFKIYLASLLPLMLGVLEKDASTKRQPSDKIFHALLVFGSSGEEYMHLIIPVLVRLFDNHGQPIFLRKSAIETIGKLSSMVNLNDYAAKIIHPLVRVLSSGEPSLRVAALDTLCALMLQLGRDYLHFEHTVGKAIAMYSIQHPNYDKAVEKLKKGEALPPNLAPRFEDNPSEPFPAENLPPKKLEMNPMHLKQAWETKGKSTKDDWHEWFRKFSTTLLTESPSHSLRACASLASNYQPLARELFNSAFVSCWSELYEQFQEELITNIENTIKSENVPPDLLGQLLNLAEFMEHDDKALPIDIRVLGREAARCHAYAKALHYKELEFLQDHNSHAVEALIVINNQLQQSDAAIGILRKAKAYKDAIQLRESWFEKLERWDEALNYYIAREKEVPEDMPTPVDIVMGKMRCYHALGEWDALSGLAGEIWSNSSQEVQRRIAPLATTAAWGLGKWDSMETYLQSMRRSSPDRAFFGAILSLHRNQFREALVCIEQAREGLDTELSALVSESYNRAYQVVVRVQMLAELEELIVYKQCDEEKQATLRRTWETRLKGCQRNVEVWQRMLRLRSLVMTPQENMHMWTKFANLCRKSGRMGLAEKSLQLLIGTDKTLENVIPYWHDHPDSPVPSRIASPILYAVLKFQWEIGLRPPMRHSDRHVSEKTLYCLRKFTNETAQRVEHSRQQLRAQATNGIMDGPTPVGFPDFDEASVLHPHAQQHWVEQTVLLAKCYLRQGEWMVSLNKDDWHHSQRQDILNCYLKATQYNSKWYKAWHAWALANFEVVQALAARIGTDERVEQSIINQHVVPAVRGFFESIALSSGSSLQDTLRLLTLWLTYGGNADVNAAVTEGFTRVSVDTWLEVIPQLIARINQPNRRVQQSIHSLLSDVGRAHPQALVYPLTVAMKSKNNSRRSRSATQIMDSMRQHSSRLVEQAELVSYELIRVAVLWHELWHEGLEEASRLYFGDHNIEGMFSVLEPLHNLLERGPVTLREVSFAQTFGRDLQEAREWCRQYQESQDVNDLNQAWDLYYQVFRRITRQLPQMNTLDLTYCSPALLSAKDLDLAVPGTYRSGQEIVRIMSFDPTFSVISSKQRPRKVDIVGSDGKTYSFLLKGHEDIRQDERVMQLFGLCNTLLANDSESYKRHLNIQRYPAIPLSQNSGLLGWVPNSDTVHQLIREYRESRKILLNIEHRIMLQMAPDYDNLTLMQKVEVFGYALDNTTGQDLYRVLWLKSKSSEAWLDRRTNYTRSLGVMSMAGYILGLGDRHPSNLMLDRITGMIVHIDFGDCFEVAMKREKYPERVPFRLTRMLTYAMEVSNIEGSFRTTCEHVMRVLRDNKESVMAVLEAFIHDPLLTWRLTNPASPAGPNFTSEREQAIVGPQAARTRRPSVLDGPVAPTEFLAVQAPGGDVITGGGPMGNRSRARTNSSAVHPGSLVNGNGATENNTEVQNARAVEVLDRVAQKLTGRDFKPEEELNVTDQVNKLIIEATKLENLCQHYIGWCSFW</sequence>
<dbReference type="PROSITE" id="PS51189">
    <property type="entry name" value="FAT"/>
    <property type="match status" value="1"/>
</dbReference>
<dbReference type="Pfam" id="PF11865">
    <property type="entry name" value="mTOR_dom"/>
    <property type="match status" value="1"/>
</dbReference>
<dbReference type="Gene3D" id="1.25.10.10">
    <property type="entry name" value="Leucine-rich Repeat Variant"/>
    <property type="match status" value="4"/>
</dbReference>
<evidence type="ECO:0000256" key="5">
    <source>
        <dbReference type="ARBA" id="ARBA00022554"/>
    </source>
</evidence>
<comment type="catalytic activity">
    <reaction evidence="16">
        <text>L-seryl-[protein] + ATP = O-phospho-L-seryl-[protein] + ADP + H(+)</text>
        <dbReference type="Rhea" id="RHEA:17989"/>
        <dbReference type="Rhea" id="RHEA-COMP:9863"/>
        <dbReference type="Rhea" id="RHEA-COMP:11604"/>
        <dbReference type="ChEBI" id="CHEBI:15378"/>
        <dbReference type="ChEBI" id="CHEBI:29999"/>
        <dbReference type="ChEBI" id="CHEBI:30616"/>
        <dbReference type="ChEBI" id="CHEBI:83421"/>
        <dbReference type="ChEBI" id="CHEBI:456216"/>
        <dbReference type="EC" id="2.7.11.1"/>
    </reaction>
</comment>
<dbReference type="InterPro" id="IPR014009">
    <property type="entry name" value="PIK_FAT"/>
</dbReference>
<comment type="subcellular location">
    <subcellularLocation>
        <location evidence="1">Cell membrane</location>
        <topology evidence="1">Peripheral membrane protein</topology>
        <orientation evidence="1">Cytoplasmic side</orientation>
    </subcellularLocation>
    <subcellularLocation>
        <location evidence="14">Vacuole membrane</location>
        <topology evidence="14">Peripheral membrane protein</topology>
        <orientation evidence="14">Cytoplasmic side</orientation>
    </subcellularLocation>
</comment>
<dbReference type="GO" id="GO:0051321">
    <property type="term" value="P:meiotic cell cycle"/>
    <property type="evidence" value="ECO:0007669"/>
    <property type="project" value="UniProtKB-KW"/>
</dbReference>
<keyword evidence="5" id="KW-0926">Vacuole</keyword>
<dbReference type="GO" id="GO:1905356">
    <property type="term" value="P:regulation of snRNA pseudouridine synthesis"/>
    <property type="evidence" value="ECO:0007669"/>
    <property type="project" value="UniProtKB-ARBA"/>
</dbReference>
<dbReference type="GO" id="GO:0005524">
    <property type="term" value="F:ATP binding"/>
    <property type="evidence" value="ECO:0007669"/>
    <property type="project" value="UniProtKB-KW"/>
</dbReference>
<dbReference type="GO" id="GO:0005634">
    <property type="term" value="C:nucleus"/>
    <property type="evidence" value="ECO:0007669"/>
    <property type="project" value="TreeGrafter"/>
</dbReference>
<evidence type="ECO:0000256" key="15">
    <source>
        <dbReference type="ARBA" id="ARBA00047899"/>
    </source>
</evidence>
<dbReference type="InterPro" id="IPR011009">
    <property type="entry name" value="Kinase-like_dom_sf"/>
</dbReference>
<dbReference type="GO" id="GO:0004674">
    <property type="term" value="F:protein serine/threonine kinase activity"/>
    <property type="evidence" value="ECO:0007669"/>
    <property type="project" value="UniProtKB-KW"/>
</dbReference>
<dbReference type="FunFam" id="3.30.1010.10:FF:000004">
    <property type="entry name" value="Serine/threonine-protein kinase TOR"/>
    <property type="match status" value="1"/>
</dbReference>
<evidence type="ECO:0000256" key="13">
    <source>
        <dbReference type="ARBA" id="ARBA00025079"/>
    </source>
</evidence>
<gene>
    <name evidence="22" type="ORF">QBC47DRAFT_40868</name>
</gene>
<dbReference type="GO" id="GO:0044877">
    <property type="term" value="F:protein-containing complex binding"/>
    <property type="evidence" value="ECO:0007669"/>
    <property type="project" value="InterPro"/>
</dbReference>
<dbReference type="GO" id="GO:0000785">
    <property type="term" value="C:chromatin"/>
    <property type="evidence" value="ECO:0007669"/>
    <property type="project" value="UniProtKB-ARBA"/>
</dbReference>
<dbReference type="InterPro" id="IPR000403">
    <property type="entry name" value="PI3/4_kinase_cat_dom"/>
</dbReference>
<dbReference type="FunFam" id="1.20.120.150:FF:000001">
    <property type="entry name" value="Serine/threonine-protein kinase TOR"/>
    <property type="match status" value="1"/>
</dbReference>
<dbReference type="PROSITE" id="PS50290">
    <property type="entry name" value="PI3_4_KINASE_3"/>
    <property type="match status" value="1"/>
</dbReference>
<evidence type="ECO:0000259" key="21">
    <source>
        <dbReference type="PROSITE" id="PS51190"/>
    </source>
</evidence>
<evidence type="ECO:0000256" key="2">
    <source>
        <dbReference type="ARBA" id="ARBA00011031"/>
    </source>
</evidence>
<proteinExistence type="inferred from homology"/>
<dbReference type="InterPro" id="IPR003152">
    <property type="entry name" value="FATC_dom"/>
</dbReference>
<keyword evidence="4 17" id="KW-0723">Serine/threonine-protein kinase</keyword>
<dbReference type="CDD" id="cd05169">
    <property type="entry name" value="PIKKc_TOR"/>
    <property type="match status" value="1"/>
</dbReference>
<evidence type="ECO:0000256" key="9">
    <source>
        <dbReference type="ARBA" id="ARBA00022777"/>
    </source>
</evidence>
<dbReference type="InterPro" id="IPR024585">
    <property type="entry name" value="mTOR_dom"/>
</dbReference>
<name>A0AAJ0BC16_9PEZI</name>
<dbReference type="SMART" id="SM01345">
    <property type="entry name" value="Rapamycin_bind"/>
    <property type="match status" value="1"/>
</dbReference>
<evidence type="ECO:0000256" key="6">
    <source>
        <dbReference type="ARBA" id="ARBA00022679"/>
    </source>
</evidence>
<dbReference type="Proteomes" id="UP001239445">
    <property type="component" value="Unassembled WGS sequence"/>
</dbReference>
<dbReference type="PROSITE" id="PS51190">
    <property type="entry name" value="FATC"/>
    <property type="match status" value="1"/>
</dbReference>
<dbReference type="GO" id="GO:1901992">
    <property type="term" value="P:positive regulation of mitotic cell cycle phase transition"/>
    <property type="evidence" value="ECO:0007669"/>
    <property type="project" value="UniProtKB-ARBA"/>
</dbReference>
<dbReference type="GO" id="GO:0042254">
    <property type="term" value="P:ribosome biogenesis"/>
    <property type="evidence" value="ECO:0007669"/>
    <property type="project" value="UniProtKB-ARBA"/>
</dbReference>
<dbReference type="InterPro" id="IPR058584">
    <property type="entry name" value="IMB1_TNPO1-like_TPR"/>
</dbReference>
<dbReference type="FunFam" id="1.25.10.10:FF:000371">
    <property type="entry name" value="Serine/threonine-protein kinase TOR"/>
    <property type="match status" value="1"/>
</dbReference>
<dbReference type="Gene3D" id="3.30.1010.10">
    <property type="entry name" value="Phosphatidylinositol 3-kinase Catalytic Subunit, Chain A, domain 4"/>
    <property type="match status" value="1"/>
</dbReference>
<dbReference type="SMART" id="SM01343">
    <property type="entry name" value="FATC"/>
    <property type="match status" value="1"/>
</dbReference>
<dbReference type="Pfam" id="PF02259">
    <property type="entry name" value="FAT"/>
    <property type="match status" value="1"/>
</dbReference>
<dbReference type="GO" id="GO:0031137">
    <property type="term" value="P:regulation of conjugation with cellular fusion"/>
    <property type="evidence" value="ECO:0007669"/>
    <property type="project" value="UniProtKB-ARBA"/>
</dbReference>
<comment type="similarity">
    <text evidence="2 17">Belongs to the PI3/PI4-kinase family.</text>
</comment>
<dbReference type="Gene3D" id="1.20.120.150">
    <property type="entry name" value="FKBP12-rapamycin binding domain"/>
    <property type="match status" value="1"/>
</dbReference>
<accession>A0AAJ0BC16</accession>
<feature type="domain" description="FATC" evidence="21">
    <location>
        <begin position="2407"/>
        <end position="2439"/>
    </location>
</feature>
<dbReference type="FunFam" id="1.25.10.10:FF:000446">
    <property type="entry name" value="Serine/threonine-protein kinase TOR"/>
    <property type="match status" value="1"/>
</dbReference>
<dbReference type="InterPro" id="IPR026683">
    <property type="entry name" value="TOR_cat"/>
</dbReference>
<evidence type="ECO:0000256" key="14">
    <source>
        <dbReference type="ARBA" id="ARBA00029427"/>
    </source>
</evidence>
<evidence type="ECO:0000256" key="4">
    <source>
        <dbReference type="ARBA" id="ARBA00022527"/>
    </source>
</evidence>
<dbReference type="GO" id="GO:0000329">
    <property type="term" value="C:fungal-type vacuole membrane"/>
    <property type="evidence" value="ECO:0007669"/>
    <property type="project" value="UniProtKB-ARBA"/>
</dbReference>
<dbReference type="FunFam" id="1.25.10.10:FF:000582">
    <property type="entry name" value="Serine/threonine-protein kinase TOR"/>
    <property type="match status" value="1"/>
</dbReference>
<evidence type="ECO:0000256" key="8">
    <source>
        <dbReference type="ARBA" id="ARBA00022741"/>
    </source>
</evidence>